<dbReference type="KEGG" id="more:E1B28_009364"/>
<feature type="region of interest" description="Disordered" evidence="1">
    <location>
        <begin position="47"/>
        <end position="75"/>
    </location>
</feature>
<dbReference type="Proteomes" id="UP001049176">
    <property type="component" value="Chromosome 5"/>
</dbReference>
<evidence type="ECO:0000256" key="1">
    <source>
        <dbReference type="SAM" id="MobiDB-lite"/>
    </source>
</evidence>
<keyword evidence="3" id="KW-1185">Reference proteome</keyword>
<proteinExistence type="predicted"/>
<accession>A0A9P7S0D2</accession>
<evidence type="ECO:0000313" key="3">
    <source>
        <dbReference type="Proteomes" id="UP001049176"/>
    </source>
</evidence>
<sequence>MARYECVLAEWQDNIYWRKVEDVRKQQGRIKEIEAAALVVDVMDQQNTEDTDQQEGVKTPPPLADLGSGSSASTPPLVLALPTGTEREALQQKLSDPEFVALWKVVCLLYAGGPASGQQMQPIGDPEVTCDECEHAASTSGSRAIFLFSNNRRIQCLPCSKNPSKPRCSLSHHHIALWKFIKEKTYLPSRILPVNHHPHIVTNSFNPEKPWTKSKGEAMVGKLDITLNDMAIIQQRKAQIHVRTTMTQLNKLQSVILSSVVLAGEEQHAWLTLFSDFEAQAISDLTLLNEVLQCQRKKKEL</sequence>
<dbReference type="AlphaFoldDB" id="A0A9P7S0D2"/>
<comment type="caution">
    <text evidence="2">The sequence shown here is derived from an EMBL/GenBank/DDBJ whole genome shotgun (WGS) entry which is preliminary data.</text>
</comment>
<protein>
    <submittedName>
        <fullName evidence="2">Uncharacterized protein</fullName>
    </submittedName>
</protein>
<reference evidence="2" key="1">
    <citation type="journal article" date="2021" name="Genome Biol. Evol.">
        <title>The assembled and annotated genome of the fairy-ring fungus Marasmius oreades.</title>
        <authorList>
            <person name="Hiltunen M."/>
            <person name="Ament-Velasquez S.L."/>
            <person name="Johannesson H."/>
        </authorList>
    </citation>
    <scope>NUCLEOTIDE SEQUENCE</scope>
    <source>
        <strain evidence="2">03SP1</strain>
    </source>
</reference>
<dbReference type="EMBL" id="CM032185">
    <property type="protein sequence ID" value="KAG7093074.1"/>
    <property type="molecule type" value="Genomic_DNA"/>
</dbReference>
<name>A0A9P7S0D2_9AGAR</name>
<dbReference type="GeneID" id="66078440"/>
<dbReference type="RefSeq" id="XP_043009544.1">
    <property type="nucleotide sequence ID" value="XM_043154253.1"/>
</dbReference>
<gene>
    <name evidence="2" type="ORF">E1B28_009364</name>
</gene>
<evidence type="ECO:0000313" key="2">
    <source>
        <dbReference type="EMBL" id="KAG7093074.1"/>
    </source>
</evidence>
<organism evidence="2 3">
    <name type="scientific">Marasmius oreades</name>
    <name type="common">fairy-ring Marasmius</name>
    <dbReference type="NCBI Taxonomy" id="181124"/>
    <lineage>
        <taxon>Eukaryota</taxon>
        <taxon>Fungi</taxon>
        <taxon>Dikarya</taxon>
        <taxon>Basidiomycota</taxon>
        <taxon>Agaricomycotina</taxon>
        <taxon>Agaricomycetes</taxon>
        <taxon>Agaricomycetidae</taxon>
        <taxon>Agaricales</taxon>
        <taxon>Marasmiineae</taxon>
        <taxon>Marasmiaceae</taxon>
        <taxon>Marasmius</taxon>
    </lineage>
</organism>